<feature type="transmembrane region" description="Helical" evidence="9">
    <location>
        <begin position="361"/>
        <end position="385"/>
    </location>
</feature>
<keyword evidence="4 9" id="KW-0812">Transmembrane</keyword>
<evidence type="ECO:0000256" key="4">
    <source>
        <dbReference type="ARBA" id="ARBA00022692"/>
    </source>
</evidence>
<feature type="transmembrane region" description="Helical" evidence="9">
    <location>
        <begin position="551"/>
        <end position="577"/>
    </location>
</feature>
<evidence type="ECO:0000256" key="3">
    <source>
        <dbReference type="ARBA" id="ARBA00005227"/>
    </source>
</evidence>
<evidence type="ECO:0000256" key="6">
    <source>
        <dbReference type="ARBA" id="ARBA00022989"/>
    </source>
</evidence>
<dbReference type="GO" id="GO:0072657">
    <property type="term" value="P:protein localization to membrane"/>
    <property type="evidence" value="ECO:0007669"/>
    <property type="project" value="TreeGrafter"/>
</dbReference>
<feature type="transmembrane region" description="Helical" evidence="9">
    <location>
        <begin position="227"/>
        <end position="249"/>
    </location>
</feature>
<comment type="subcellular location">
    <subcellularLocation>
        <location evidence="2">Golgi apparatus</location>
    </subcellularLocation>
    <subcellularLocation>
        <location evidence="1">Membrane</location>
        <topology evidence="1">Multi-pass membrane protein</topology>
    </subcellularLocation>
</comment>
<dbReference type="AlphaFoldDB" id="A0A158Q3C2"/>
<keyword evidence="5" id="KW-0732">Signal</keyword>
<reference evidence="13" key="1">
    <citation type="submission" date="2016-04" db="UniProtKB">
        <authorList>
            <consortium name="WormBaseParasite"/>
        </authorList>
    </citation>
    <scope>IDENTIFICATION</scope>
</reference>
<gene>
    <name evidence="10" type="ORF">DME_LOCUS6482</name>
</gene>
<feature type="transmembrane region" description="Helical" evidence="9">
    <location>
        <begin position="520"/>
        <end position="539"/>
    </location>
</feature>
<evidence type="ECO:0000313" key="13">
    <source>
        <dbReference type="WBParaSite" id="DME_0000212201-mRNA-1"/>
    </source>
</evidence>
<dbReference type="PANTHER" id="PTHR10766">
    <property type="entry name" value="TRANSMEMBRANE 9 SUPERFAMILY PROTEIN"/>
    <property type="match status" value="1"/>
</dbReference>
<feature type="transmembrane region" description="Helical" evidence="9">
    <location>
        <begin position="480"/>
        <end position="508"/>
    </location>
</feature>
<evidence type="ECO:0000256" key="7">
    <source>
        <dbReference type="ARBA" id="ARBA00023034"/>
    </source>
</evidence>
<evidence type="ECO:0000256" key="2">
    <source>
        <dbReference type="ARBA" id="ARBA00004555"/>
    </source>
</evidence>
<keyword evidence="8 9" id="KW-0472">Membrane</keyword>
<dbReference type="Proteomes" id="UP000274756">
    <property type="component" value="Unassembled WGS sequence"/>
</dbReference>
<sequence length="590" mass="67744">MYFFQGIKITSTKTIVPYEYYSLPFCRPKGEIHYNSENLGEVMRGDRIVNTPFNIFMKQDIKCATACVSEGETVNVNEEESVNLLRRIWEEYHVHLLVDNLPCATKYEVEGLTEPVYEHGYRLGWVKDGHYYLNNHLDIELKYHQPAADLYRVVGFEVVPRSIDYSRLNFNKENGECEISPSGLNQELKKEGNKITWTYSVRWTESNVPWASRWDIYLSMRDVQIHWFSILNSVIVIICLSGFLSVIIVRTVRRDIAQYNKDEDLVDDTLEESGWKLVHGDVFRAPPNSMLLVNFVGTGIQLIGMVAITVFFAMLGMLSPASRGSLMSAAIFLYCFMGLIAGYYAGRLYRTIKGANPKRCAFWTAMLFPSIILGVGFLLNFFLIGKRSSGAIPFTTMIALLCLWFGVDLPLVFLGFHFGYRKQPYSHPVRTNQIPRQVPDQPWYLHTLPCMLLAGILPFGAVFIELFFVFSAIWENHFYYLFGFLFIVCVILFVSCAQISIVVAYFLLCAENYHWWWKSFVISGGSAIYVMGYSIFYFFSKLNIVGFIPTLLYFSYSFLIALTFSILTGTIGFYAAYSFICRIYGAVKID</sequence>
<accession>A0A158Q3C2</accession>
<evidence type="ECO:0000256" key="9">
    <source>
        <dbReference type="RuleBase" id="RU363079"/>
    </source>
</evidence>
<comment type="similarity">
    <text evidence="3 9">Belongs to the nonaspanin (TM9SF) (TC 9.A.2) family.</text>
</comment>
<dbReference type="EMBL" id="UYYG01001156">
    <property type="protein sequence ID" value="VDN56509.1"/>
    <property type="molecule type" value="Genomic_DNA"/>
</dbReference>
<dbReference type="STRING" id="318479.A0A158Q3C2"/>
<protein>
    <recommendedName>
        <fullName evidence="9">Transmembrane 9 superfamily member</fullName>
    </recommendedName>
</protein>
<reference evidence="10 12" key="2">
    <citation type="submission" date="2018-11" db="EMBL/GenBank/DDBJ databases">
        <authorList>
            <consortium name="Pathogen Informatics"/>
        </authorList>
    </citation>
    <scope>NUCLEOTIDE SEQUENCE [LARGE SCALE GENOMIC DNA]</scope>
</reference>
<evidence type="ECO:0000313" key="11">
    <source>
        <dbReference type="Proteomes" id="UP000038040"/>
    </source>
</evidence>
<evidence type="ECO:0000313" key="10">
    <source>
        <dbReference type="EMBL" id="VDN56509.1"/>
    </source>
</evidence>
<keyword evidence="12" id="KW-1185">Reference proteome</keyword>
<feature type="transmembrane region" description="Helical" evidence="9">
    <location>
        <begin position="397"/>
        <end position="420"/>
    </location>
</feature>
<feature type="transmembrane region" description="Helical" evidence="9">
    <location>
        <begin position="451"/>
        <end position="474"/>
    </location>
</feature>
<feature type="transmembrane region" description="Helical" evidence="9">
    <location>
        <begin position="326"/>
        <end position="349"/>
    </location>
</feature>
<evidence type="ECO:0000313" key="12">
    <source>
        <dbReference type="Proteomes" id="UP000274756"/>
    </source>
</evidence>
<dbReference type="WBParaSite" id="DME_0000212201-mRNA-1">
    <property type="protein sequence ID" value="DME_0000212201-mRNA-1"/>
    <property type="gene ID" value="DME_0000212201"/>
</dbReference>
<evidence type="ECO:0000256" key="5">
    <source>
        <dbReference type="ARBA" id="ARBA00022729"/>
    </source>
</evidence>
<dbReference type="Proteomes" id="UP000038040">
    <property type="component" value="Unplaced"/>
</dbReference>
<dbReference type="PANTHER" id="PTHR10766:SF55">
    <property type="entry name" value="TRANSMEMBRANE 9 SUPERFAMILY MEMBER 4"/>
    <property type="match status" value="1"/>
</dbReference>
<keyword evidence="7" id="KW-0333">Golgi apparatus</keyword>
<dbReference type="GO" id="GO:0016020">
    <property type="term" value="C:membrane"/>
    <property type="evidence" value="ECO:0007669"/>
    <property type="project" value="UniProtKB-SubCell"/>
</dbReference>
<evidence type="ECO:0000256" key="1">
    <source>
        <dbReference type="ARBA" id="ARBA00004141"/>
    </source>
</evidence>
<organism evidence="11 13">
    <name type="scientific">Dracunculus medinensis</name>
    <name type="common">Guinea worm</name>
    <dbReference type="NCBI Taxonomy" id="318479"/>
    <lineage>
        <taxon>Eukaryota</taxon>
        <taxon>Metazoa</taxon>
        <taxon>Ecdysozoa</taxon>
        <taxon>Nematoda</taxon>
        <taxon>Chromadorea</taxon>
        <taxon>Rhabditida</taxon>
        <taxon>Spirurina</taxon>
        <taxon>Dracunculoidea</taxon>
        <taxon>Dracunculidae</taxon>
        <taxon>Dracunculus</taxon>
    </lineage>
</organism>
<dbReference type="Pfam" id="PF02990">
    <property type="entry name" value="EMP70"/>
    <property type="match status" value="1"/>
</dbReference>
<keyword evidence="6 9" id="KW-1133">Transmembrane helix</keyword>
<proteinExistence type="inferred from homology"/>
<name>A0A158Q3C2_DRAME</name>
<dbReference type="InterPro" id="IPR004240">
    <property type="entry name" value="EMP70"/>
</dbReference>
<feature type="transmembrane region" description="Helical" evidence="9">
    <location>
        <begin position="291"/>
        <end position="314"/>
    </location>
</feature>
<evidence type="ECO:0000256" key="8">
    <source>
        <dbReference type="ARBA" id="ARBA00023136"/>
    </source>
</evidence>
<dbReference type="OrthoDB" id="1666796at2759"/>
<dbReference type="GO" id="GO:0005794">
    <property type="term" value="C:Golgi apparatus"/>
    <property type="evidence" value="ECO:0007669"/>
    <property type="project" value="UniProtKB-SubCell"/>
</dbReference>